<dbReference type="InterPro" id="IPR036568">
    <property type="entry name" value="GGCT-like_sf"/>
</dbReference>
<dbReference type="InterPro" id="IPR009288">
    <property type="entry name" value="AIG2-like_dom"/>
</dbReference>
<gene>
    <name evidence="2" type="ORF">RM445_08795</name>
</gene>
<dbReference type="RefSeq" id="WP_311555636.1">
    <property type="nucleotide sequence ID" value="NZ_JAVREJ010000004.1"/>
</dbReference>
<evidence type="ECO:0000259" key="1">
    <source>
        <dbReference type="Pfam" id="PF06094"/>
    </source>
</evidence>
<feature type="domain" description="Gamma-glutamylcyclotransferase AIG2-like" evidence="1">
    <location>
        <begin position="238"/>
        <end position="341"/>
    </location>
</feature>
<reference evidence="3" key="1">
    <citation type="submission" date="2023-07" db="EMBL/GenBank/DDBJ databases">
        <title>30 novel species of actinomycetes from the DSMZ collection.</title>
        <authorList>
            <person name="Nouioui I."/>
        </authorList>
    </citation>
    <scope>NUCLEOTIDE SEQUENCE [LARGE SCALE GENOMIC DNA]</scope>
    <source>
        <strain evidence="3">DSM 45834</strain>
    </source>
</reference>
<dbReference type="EMBL" id="JAVREJ010000004">
    <property type="protein sequence ID" value="MDT0349618.1"/>
    <property type="molecule type" value="Genomic_DNA"/>
</dbReference>
<name>A0ABU2N7Z2_9PSEU</name>
<evidence type="ECO:0000313" key="2">
    <source>
        <dbReference type="EMBL" id="MDT0349618.1"/>
    </source>
</evidence>
<proteinExistence type="predicted"/>
<dbReference type="SUPFAM" id="SSF110857">
    <property type="entry name" value="Gamma-glutamyl cyclotransferase-like"/>
    <property type="match status" value="1"/>
</dbReference>
<dbReference type="Gene3D" id="3.10.490.10">
    <property type="entry name" value="Gamma-glutamyl cyclotransferase-like"/>
    <property type="match status" value="1"/>
</dbReference>
<dbReference type="Proteomes" id="UP001183202">
    <property type="component" value="Unassembled WGS sequence"/>
</dbReference>
<organism evidence="2 3">
    <name type="scientific">Pseudonocardia charpentierae</name>
    <dbReference type="NCBI Taxonomy" id="3075545"/>
    <lineage>
        <taxon>Bacteria</taxon>
        <taxon>Bacillati</taxon>
        <taxon>Actinomycetota</taxon>
        <taxon>Actinomycetes</taxon>
        <taxon>Pseudonocardiales</taxon>
        <taxon>Pseudonocardiaceae</taxon>
        <taxon>Pseudonocardia</taxon>
    </lineage>
</organism>
<evidence type="ECO:0000313" key="3">
    <source>
        <dbReference type="Proteomes" id="UP001183202"/>
    </source>
</evidence>
<comment type="caution">
    <text evidence="2">The sequence shown here is derived from an EMBL/GenBank/DDBJ whole genome shotgun (WGS) entry which is preliminary data.</text>
</comment>
<sequence>MPSRAYPDADFPADPYPGAVPPFSFVHLDECSHPLTFDVCWRVGEAGGAELDLWLAGHGAPPLAARIPLLSYGSNRNPSKITWLRRSLGLTGPVVVLRARTENLAAVWASGFRARDGQRTSVLGAAPGATEKHAVWLATPEQVAVLDRCEGRDDRYRLARLGTGAVHTDDGLRIEAPWCYLGLSAIRRPLLVNGSPVRCADLDQAAAFALDGVPAPDDGLSATTVHGAPDPDAWPSAVFVYGTLQPGHRAWPLLAEHSVGRPRRATVAGQVWDTGFGYPALLPDGSSRAPGWVVTMRDPVSALGDLDRYEGPEYRRIRVAATSGSGPGTACWTYAWAADEGSLQALPAGWTR</sequence>
<dbReference type="CDD" id="cd06661">
    <property type="entry name" value="GGCT_like"/>
    <property type="match status" value="2"/>
</dbReference>
<protein>
    <submittedName>
        <fullName evidence="2">Gamma-glutamylcyclotransferase</fullName>
    </submittedName>
</protein>
<accession>A0ABU2N7Z2</accession>
<keyword evidence="3" id="KW-1185">Reference proteome</keyword>
<dbReference type="Pfam" id="PF06094">
    <property type="entry name" value="GGACT"/>
    <property type="match status" value="1"/>
</dbReference>
<dbReference type="InterPro" id="IPR013024">
    <property type="entry name" value="GGCT-like"/>
</dbReference>